<evidence type="ECO:0000256" key="2">
    <source>
        <dbReference type="SAM" id="Phobius"/>
    </source>
</evidence>
<feature type="region of interest" description="Disordered" evidence="1">
    <location>
        <begin position="328"/>
        <end position="398"/>
    </location>
</feature>
<name>K1XZF5_MARBU</name>
<dbReference type="GeneID" id="18759881"/>
<feature type="region of interest" description="Disordered" evidence="1">
    <location>
        <begin position="1"/>
        <end position="22"/>
    </location>
</feature>
<protein>
    <submittedName>
        <fullName evidence="3">Uncharacterized protein</fullName>
    </submittedName>
</protein>
<keyword evidence="4" id="KW-1185">Reference proteome</keyword>
<sequence length="587" mass="61794">MSTMTMSDESDNGPGSSPHVQSAGPAIIQLLPPEAIGNIVARTNEIISEHRRWLANLPPRDTPTRSISHPPSSLVTPPPTLSRRVAGPSSLPNPLALLPECSSLVTSASSAGFAAGALSVSNQLSASLANASATAAASIASLQAALTAANNALNSARQSAQQALGSASQSVQQALQSASIQSQAALEAKNSLTAGIASAQTSANQAIAAVQSSASANVLSANNALTSVQASASQAIASANASANAVASDARATATNAIAQAEATISAIASQASATIAASRISAMNSTTFVLVVTFAILGSSLISVLSFYLIIRYRRLRRLRKQDELKSSIRRKGPGSDVSSIGPSLSDFPFPANRTQWSRVQSERNSRNRSMVRERERERGESYWPRNNDRVSAADRERQTWMRGADNIRASRSMDLPVPVGPRKTWAVGQAPQTLERASAFPTTSLDKNNSSNSPGRQTWSPDEDREDVLQSRSATLVTTPGFSNGMSRDGPRTGGGTSDGSVMVRKNALTYDSEYPDRPPKFTTWLEERFRRVSPLPTMKVVQTQKPEVREKVGTRQSMLLFGRGAGAGPGGRGDSDGSRIGAAF</sequence>
<feature type="compositionally biased region" description="Gly residues" evidence="1">
    <location>
        <begin position="566"/>
        <end position="575"/>
    </location>
</feature>
<feature type="region of interest" description="Disordered" evidence="1">
    <location>
        <begin position="57"/>
        <end position="87"/>
    </location>
</feature>
<gene>
    <name evidence="3" type="ORF">MBM_03946</name>
</gene>
<feature type="region of interest" description="Disordered" evidence="1">
    <location>
        <begin position="563"/>
        <end position="587"/>
    </location>
</feature>
<evidence type="ECO:0000313" key="4">
    <source>
        <dbReference type="Proteomes" id="UP000006753"/>
    </source>
</evidence>
<dbReference type="OrthoDB" id="3599676at2759"/>
<dbReference type="AlphaFoldDB" id="K1XZF5"/>
<dbReference type="KEGG" id="mbe:MBM_03946"/>
<reference evidence="3 4" key="1">
    <citation type="journal article" date="2012" name="BMC Genomics">
        <title>Sequencing the genome of Marssonina brunnea reveals fungus-poplar co-evolution.</title>
        <authorList>
            <person name="Zhu S."/>
            <person name="Cao Y.-Z."/>
            <person name="Jiang C."/>
            <person name="Tan B.-Y."/>
            <person name="Wang Z."/>
            <person name="Feng S."/>
            <person name="Zhang L."/>
            <person name="Su X.-H."/>
            <person name="Brejova B."/>
            <person name="Vinar T."/>
            <person name="Xu M."/>
            <person name="Wang M.-X."/>
            <person name="Zhang S.-G."/>
            <person name="Huang M.-R."/>
            <person name="Wu R."/>
            <person name="Zhou Y."/>
        </authorList>
    </citation>
    <scope>NUCLEOTIDE SEQUENCE [LARGE SCALE GENOMIC DNA]</scope>
    <source>
        <strain evidence="3 4">MB_m1</strain>
    </source>
</reference>
<dbReference type="HOGENOM" id="CLU_464660_0_0_1"/>
<feature type="compositionally biased region" description="Basic and acidic residues" evidence="1">
    <location>
        <begin position="362"/>
        <end position="398"/>
    </location>
</feature>
<feature type="region of interest" description="Disordered" evidence="1">
    <location>
        <begin position="424"/>
        <end position="504"/>
    </location>
</feature>
<dbReference type="eggNOG" id="ENOG502RJJR">
    <property type="taxonomic scope" value="Eukaryota"/>
</dbReference>
<feature type="compositionally biased region" description="Polar residues" evidence="1">
    <location>
        <begin position="442"/>
        <end position="462"/>
    </location>
</feature>
<organism evidence="3 4">
    <name type="scientific">Marssonina brunnea f. sp. multigermtubi (strain MB_m1)</name>
    <name type="common">Marssonina leaf spot fungus</name>
    <dbReference type="NCBI Taxonomy" id="1072389"/>
    <lineage>
        <taxon>Eukaryota</taxon>
        <taxon>Fungi</taxon>
        <taxon>Dikarya</taxon>
        <taxon>Ascomycota</taxon>
        <taxon>Pezizomycotina</taxon>
        <taxon>Leotiomycetes</taxon>
        <taxon>Helotiales</taxon>
        <taxon>Drepanopezizaceae</taxon>
        <taxon>Drepanopeziza</taxon>
    </lineage>
</organism>
<accession>K1XZF5</accession>
<keyword evidence="2" id="KW-0472">Membrane</keyword>
<dbReference type="Proteomes" id="UP000006753">
    <property type="component" value="Unassembled WGS sequence"/>
</dbReference>
<keyword evidence="2" id="KW-1133">Transmembrane helix</keyword>
<dbReference type="InParanoid" id="K1XZF5"/>
<evidence type="ECO:0000313" key="3">
    <source>
        <dbReference type="EMBL" id="EKD18174.1"/>
    </source>
</evidence>
<feature type="compositionally biased region" description="Polar residues" evidence="1">
    <location>
        <begin position="1"/>
        <end position="20"/>
    </location>
</feature>
<dbReference type="EMBL" id="JH921434">
    <property type="protein sequence ID" value="EKD18174.1"/>
    <property type="molecule type" value="Genomic_DNA"/>
</dbReference>
<keyword evidence="2" id="KW-0812">Transmembrane</keyword>
<proteinExistence type="predicted"/>
<feature type="transmembrane region" description="Helical" evidence="2">
    <location>
        <begin position="289"/>
        <end position="312"/>
    </location>
</feature>
<feature type="compositionally biased region" description="Polar residues" evidence="1">
    <location>
        <begin position="472"/>
        <end position="488"/>
    </location>
</feature>
<evidence type="ECO:0000256" key="1">
    <source>
        <dbReference type="SAM" id="MobiDB-lite"/>
    </source>
</evidence>
<dbReference type="RefSeq" id="XP_007291835.1">
    <property type="nucleotide sequence ID" value="XM_007291773.1"/>
</dbReference>